<dbReference type="AlphaFoldDB" id="A0A915EZ24"/>
<proteinExistence type="predicted"/>
<keyword evidence="1" id="KW-1185">Reference proteome</keyword>
<evidence type="ECO:0000313" key="2">
    <source>
        <dbReference type="WBParaSite" id="maker-E.canG7_contigs_4776-snap-gene-0.3-mRNA-1"/>
    </source>
</evidence>
<dbReference type="WBParaSite" id="maker-E.canG7_contigs_4776-snap-gene-0.3-mRNA-1">
    <property type="protein sequence ID" value="maker-E.canG7_contigs_4776-snap-gene-0.3-mRNA-1"/>
    <property type="gene ID" value="EcG7_09744"/>
</dbReference>
<dbReference type="Proteomes" id="UP000887562">
    <property type="component" value="Unplaced"/>
</dbReference>
<evidence type="ECO:0000313" key="1">
    <source>
        <dbReference type="Proteomes" id="UP000887562"/>
    </source>
</evidence>
<accession>A0A915EZ24</accession>
<name>A0A915EZ24_9CEST</name>
<sequence>MKCGPPHVLRRVPRGDMSNAAECQRISSQSKMETVLVSVCSVVCLFEHVLCTRATIPLHCCFKSGVSSVEQLNVGGTSFVYTEVTCNTACHFRPPVFRVRALRMSNFVVTVGDECVSLTTASQSTKLSSGSIDGLLATVLWVVSAPWNVQLAVNWRLQMQELRCSTRSSWHHAISTIV</sequence>
<reference evidence="2" key="1">
    <citation type="submission" date="2022-11" db="UniProtKB">
        <authorList>
            <consortium name="WormBaseParasite"/>
        </authorList>
    </citation>
    <scope>IDENTIFICATION</scope>
</reference>
<organism evidence="1 2">
    <name type="scientific">Echinococcus canadensis</name>
    <dbReference type="NCBI Taxonomy" id="519352"/>
    <lineage>
        <taxon>Eukaryota</taxon>
        <taxon>Metazoa</taxon>
        <taxon>Spiralia</taxon>
        <taxon>Lophotrochozoa</taxon>
        <taxon>Platyhelminthes</taxon>
        <taxon>Cestoda</taxon>
        <taxon>Eucestoda</taxon>
        <taxon>Cyclophyllidea</taxon>
        <taxon>Taeniidae</taxon>
        <taxon>Echinococcus</taxon>
        <taxon>Echinococcus canadensis group</taxon>
    </lineage>
</organism>
<protein>
    <submittedName>
        <fullName evidence="2">Uncharacterized protein</fullName>
    </submittedName>
</protein>